<gene>
    <name evidence="1" type="ORF">QX249_12730</name>
</gene>
<dbReference type="EMBL" id="JAUHGG010000003">
    <property type="protein sequence ID" value="MDS1821530.1"/>
    <property type="molecule type" value="Genomic_DNA"/>
</dbReference>
<dbReference type="Proteomes" id="UP001253193">
    <property type="component" value="Unassembled WGS sequence"/>
</dbReference>
<protein>
    <submittedName>
        <fullName evidence="1">Uncharacterized protein</fullName>
    </submittedName>
</protein>
<dbReference type="AlphaFoldDB" id="A0AAW8Q1I3"/>
<evidence type="ECO:0000313" key="2">
    <source>
        <dbReference type="Proteomes" id="UP001253193"/>
    </source>
</evidence>
<reference evidence="1" key="1">
    <citation type="submission" date="2023-06" db="EMBL/GenBank/DDBJ databases">
        <title>Genomic Diversity of Vibrio spp. and Metagenomic Analysis of Pathogens in Florida Gulf Coastal Waters Following Hurricane Ian.</title>
        <authorList>
            <person name="Brumfield K.D."/>
        </authorList>
    </citation>
    <scope>NUCLEOTIDE SEQUENCE</scope>
    <source>
        <strain evidence="1">WBS2B-138</strain>
    </source>
</reference>
<comment type="caution">
    <text evidence="1">The sequence shown here is derived from an EMBL/GenBank/DDBJ whole genome shotgun (WGS) entry which is preliminary data.</text>
</comment>
<proteinExistence type="predicted"/>
<accession>A0AAW8Q1I3</accession>
<sequence length="121" mass="13575">MSMLVYDKFKASKPICSYMPTKVPNGGFLEELKASCPDCKRKSHDMLFRGSVVVAFDAVIVDGHGYCKSCKHLFAVLIRYKVIDGKLNATYLSGFGVWRTGLTKARVGAIERIKRLLHRFA</sequence>
<organism evidence="1 2">
    <name type="scientific">Vibrio parahaemolyticus</name>
    <dbReference type="NCBI Taxonomy" id="670"/>
    <lineage>
        <taxon>Bacteria</taxon>
        <taxon>Pseudomonadati</taxon>
        <taxon>Pseudomonadota</taxon>
        <taxon>Gammaproteobacteria</taxon>
        <taxon>Vibrionales</taxon>
        <taxon>Vibrionaceae</taxon>
        <taxon>Vibrio</taxon>
    </lineage>
</organism>
<evidence type="ECO:0000313" key="1">
    <source>
        <dbReference type="EMBL" id="MDS1821530.1"/>
    </source>
</evidence>
<name>A0AAW8Q1I3_VIBPH</name>
<dbReference type="RefSeq" id="WP_311020434.1">
    <property type="nucleotide sequence ID" value="NZ_JAUHGG010000003.1"/>
</dbReference>